<protein>
    <recommendedName>
        <fullName evidence="7">NADH:flavin oxidoreductase/NADH oxidase N-terminal domain-containing protein</fullName>
    </recommendedName>
</protein>
<evidence type="ECO:0000256" key="1">
    <source>
        <dbReference type="ARBA" id="ARBA00001917"/>
    </source>
</evidence>
<dbReference type="EMBL" id="JAIVGD010000028">
    <property type="protein sequence ID" value="KAH0739266.1"/>
    <property type="molecule type" value="Genomic_DNA"/>
</dbReference>
<evidence type="ECO:0000313" key="9">
    <source>
        <dbReference type="Proteomes" id="UP000826656"/>
    </source>
</evidence>
<dbReference type="InterPro" id="IPR001155">
    <property type="entry name" value="OxRdtase_FMN_N"/>
</dbReference>
<proteinExistence type="inferred from homology"/>
<dbReference type="PANTHER" id="PTHR22893:SF114">
    <property type="entry name" value="12-OXOPHYTODIENOATE REDUCTASE 2"/>
    <property type="match status" value="1"/>
</dbReference>
<feature type="compositionally biased region" description="Low complexity" evidence="6">
    <location>
        <begin position="35"/>
        <end position="47"/>
    </location>
</feature>
<gene>
    <name evidence="8" type="ORF">KY290_037971</name>
</gene>
<organism evidence="8 9">
    <name type="scientific">Solanum tuberosum</name>
    <name type="common">Potato</name>
    <dbReference type="NCBI Taxonomy" id="4113"/>
    <lineage>
        <taxon>Eukaryota</taxon>
        <taxon>Viridiplantae</taxon>
        <taxon>Streptophyta</taxon>
        <taxon>Embryophyta</taxon>
        <taxon>Tracheophyta</taxon>
        <taxon>Spermatophyta</taxon>
        <taxon>Magnoliopsida</taxon>
        <taxon>eudicotyledons</taxon>
        <taxon>Gunneridae</taxon>
        <taxon>Pentapetalae</taxon>
        <taxon>asterids</taxon>
        <taxon>lamiids</taxon>
        <taxon>Solanales</taxon>
        <taxon>Solanaceae</taxon>
        <taxon>Solanoideae</taxon>
        <taxon>Solaneae</taxon>
        <taxon>Solanum</taxon>
    </lineage>
</organism>
<comment type="similarity">
    <text evidence="2">Belongs to the NADH:flavin oxidoreductase/NADH oxidase family.</text>
</comment>
<accession>A0ABQ7TXI7</accession>
<evidence type="ECO:0000256" key="2">
    <source>
        <dbReference type="ARBA" id="ARBA00005979"/>
    </source>
</evidence>
<comment type="caution">
    <text evidence="8">The sequence shown here is derived from an EMBL/GenBank/DDBJ whole genome shotgun (WGS) entry which is preliminary data.</text>
</comment>
<sequence>MSYYNQQQPPVGVPPPQGYPPEGYSKDAYPPPGYPQQGYPPQGYPQQGYPPPQYAPQYGAPPPQQQQQQSSSTGLMQGCCVVELYGCATFGFDISILVNSTPIPLLTPYKMGRFNLSHRVVMPPMTRNRSYNNTPQPHAIEYYAQRATKGGFLISESASASDISQGSPNMPGIWTEDQKEAWKPIVDSVHSKGGIFFCQIWHPGRISNSRLNNWWFLWTNAAAPHDGACVEPTLRQLSTCELAHIVDDFRIAARNAIEAGFDGVEINSANSYIIEQFFNDQVNDRSDEYGGSIENRCRFALEVIGAIVNEIGGDRVGIKLGKKDSNPEALLTYLASQLTKLGVLYLHVFEPRDEPRNNCLQFIRKSFEGTLIASGGYNKNEGDVAISENCADLVSFGRLFLANPDLPKRFEVNGPLNKHDRSTFYKNDPIVGYTDYPSLQLEFA</sequence>
<keyword evidence="9" id="KW-1185">Reference proteome</keyword>
<dbReference type="SUPFAM" id="SSF51395">
    <property type="entry name" value="FMN-linked oxidoreductases"/>
    <property type="match status" value="1"/>
</dbReference>
<name>A0ABQ7TXI7_SOLTU</name>
<dbReference type="Proteomes" id="UP000826656">
    <property type="component" value="Unassembled WGS sequence"/>
</dbReference>
<keyword evidence="4" id="KW-0288">FMN</keyword>
<reference evidence="8 9" key="1">
    <citation type="journal article" date="2021" name="bioRxiv">
        <title>Chromosome-scale and haplotype-resolved genome assembly of a tetraploid potato cultivar.</title>
        <authorList>
            <person name="Sun H."/>
            <person name="Jiao W.-B."/>
            <person name="Krause K."/>
            <person name="Campoy J.A."/>
            <person name="Goel M."/>
            <person name="Folz-Donahue K."/>
            <person name="Kukat C."/>
            <person name="Huettel B."/>
            <person name="Schneeberger K."/>
        </authorList>
    </citation>
    <scope>NUCLEOTIDE SEQUENCE [LARGE SCALE GENOMIC DNA]</scope>
    <source>
        <strain evidence="8">SolTubOtavaFocal</strain>
        <tissue evidence="8">Leaves</tissue>
    </source>
</reference>
<keyword evidence="3" id="KW-0285">Flavoprotein</keyword>
<feature type="compositionally biased region" description="Low complexity" evidence="6">
    <location>
        <begin position="1"/>
        <end position="10"/>
    </location>
</feature>
<keyword evidence="5" id="KW-0521">NADP</keyword>
<evidence type="ECO:0000256" key="4">
    <source>
        <dbReference type="ARBA" id="ARBA00022643"/>
    </source>
</evidence>
<evidence type="ECO:0000259" key="7">
    <source>
        <dbReference type="Pfam" id="PF00724"/>
    </source>
</evidence>
<feature type="compositionally biased region" description="Pro residues" evidence="6">
    <location>
        <begin position="48"/>
        <end position="64"/>
    </location>
</feature>
<evidence type="ECO:0000256" key="3">
    <source>
        <dbReference type="ARBA" id="ARBA00022630"/>
    </source>
</evidence>
<feature type="domain" description="NADH:flavin oxidoreductase/NADH oxidase N-terminal" evidence="7">
    <location>
        <begin position="105"/>
        <end position="414"/>
    </location>
</feature>
<dbReference type="Gene3D" id="3.20.20.70">
    <property type="entry name" value="Aldolase class I"/>
    <property type="match status" value="1"/>
</dbReference>
<feature type="region of interest" description="Disordered" evidence="6">
    <location>
        <begin position="1"/>
        <end position="71"/>
    </location>
</feature>
<dbReference type="InterPro" id="IPR013785">
    <property type="entry name" value="Aldolase_TIM"/>
</dbReference>
<evidence type="ECO:0000313" key="8">
    <source>
        <dbReference type="EMBL" id="KAH0739266.1"/>
    </source>
</evidence>
<dbReference type="PANTHER" id="PTHR22893">
    <property type="entry name" value="NADH OXIDOREDUCTASE-RELATED"/>
    <property type="match status" value="1"/>
</dbReference>
<dbReference type="Pfam" id="PF00724">
    <property type="entry name" value="Oxidored_FMN"/>
    <property type="match status" value="1"/>
</dbReference>
<evidence type="ECO:0000256" key="6">
    <source>
        <dbReference type="SAM" id="MobiDB-lite"/>
    </source>
</evidence>
<evidence type="ECO:0000256" key="5">
    <source>
        <dbReference type="ARBA" id="ARBA00022857"/>
    </source>
</evidence>
<comment type="cofactor">
    <cofactor evidence="1">
        <name>FMN</name>
        <dbReference type="ChEBI" id="CHEBI:58210"/>
    </cofactor>
</comment>
<dbReference type="InterPro" id="IPR045247">
    <property type="entry name" value="Oye-like"/>
</dbReference>
<dbReference type="CDD" id="cd02933">
    <property type="entry name" value="OYE_like_FMN"/>
    <property type="match status" value="1"/>
</dbReference>